<dbReference type="Proteomes" id="UP000494206">
    <property type="component" value="Unassembled WGS sequence"/>
</dbReference>
<keyword evidence="3 5" id="KW-1133">Transmembrane helix</keyword>
<dbReference type="GO" id="GO:0004930">
    <property type="term" value="F:G protein-coupled receptor activity"/>
    <property type="evidence" value="ECO:0007669"/>
    <property type="project" value="InterPro"/>
</dbReference>
<evidence type="ECO:0000259" key="6">
    <source>
        <dbReference type="PROSITE" id="PS50262"/>
    </source>
</evidence>
<dbReference type="CDD" id="cd00637">
    <property type="entry name" value="7tm_classA_rhodopsin-like"/>
    <property type="match status" value="1"/>
</dbReference>
<feature type="transmembrane region" description="Helical" evidence="5">
    <location>
        <begin position="137"/>
        <end position="156"/>
    </location>
</feature>
<dbReference type="PANTHER" id="PTHR23112">
    <property type="entry name" value="G PROTEIN-COUPLED RECEPTOR 157-RELATED"/>
    <property type="match status" value="1"/>
</dbReference>
<gene>
    <name evidence="7" type="ORF">CBOVIS_LOCUS3532</name>
</gene>
<feature type="transmembrane region" description="Helical" evidence="5">
    <location>
        <begin position="99"/>
        <end position="125"/>
    </location>
</feature>
<dbReference type="EMBL" id="CADEPM010000002">
    <property type="protein sequence ID" value="CAB3400638.1"/>
    <property type="molecule type" value="Genomic_DNA"/>
</dbReference>
<dbReference type="AlphaFoldDB" id="A0A8S1EM98"/>
<dbReference type="PROSITE" id="PS50262">
    <property type="entry name" value="G_PROTEIN_RECEP_F1_2"/>
    <property type="match status" value="1"/>
</dbReference>
<dbReference type="PANTHER" id="PTHR23112:SF47">
    <property type="entry name" value="G-PROTEIN COUPLED RECEPTOR 157"/>
    <property type="match status" value="1"/>
</dbReference>
<dbReference type="GO" id="GO:0007189">
    <property type="term" value="P:adenylate cyclase-activating G protein-coupled receptor signaling pathway"/>
    <property type="evidence" value="ECO:0007669"/>
    <property type="project" value="TreeGrafter"/>
</dbReference>
<keyword evidence="4 5" id="KW-0472">Membrane</keyword>
<feature type="transmembrane region" description="Helical" evidence="5">
    <location>
        <begin position="232"/>
        <end position="256"/>
    </location>
</feature>
<name>A0A8S1EM98_9PELO</name>
<feature type="domain" description="G-protein coupled receptors family 1 profile" evidence="6">
    <location>
        <begin position="37"/>
        <end position="289"/>
    </location>
</feature>
<dbReference type="Gene3D" id="1.20.1070.10">
    <property type="entry name" value="Rhodopsin 7-helix transmembrane proteins"/>
    <property type="match status" value="1"/>
</dbReference>
<feature type="transmembrane region" description="Helical" evidence="5">
    <location>
        <begin position="55"/>
        <end position="79"/>
    </location>
</feature>
<evidence type="ECO:0000256" key="3">
    <source>
        <dbReference type="ARBA" id="ARBA00022989"/>
    </source>
</evidence>
<evidence type="ECO:0000256" key="4">
    <source>
        <dbReference type="ARBA" id="ARBA00023136"/>
    </source>
</evidence>
<dbReference type="GO" id="GO:0005886">
    <property type="term" value="C:plasma membrane"/>
    <property type="evidence" value="ECO:0007669"/>
    <property type="project" value="TreeGrafter"/>
</dbReference>
<feature type="transmembrane region" description="Helical" evidence="5">
    <location>
        <begin position="20"/>
        <end position="43"/>
    </location>
</feature>
<feature type="transmembrane region" description="Helical" evidence="5">
    <location>
        <begin position="268"/>
        <end position="290"/>
    </location>
</feature>
<comment type="caution">
    <text evidence="7">The sequence shown here is derived from an EMBL/GenBank/DDBJ whole genome shotgun (WGS) entry which is preliminary data.</text>
</comment>
<evidence type="ECO:0000256" key="1">
    <source>
        <dbReference type="ARBA" id="ARBA00004141"/>
    </source>
</evidence>
<keyword evidence="2 5" id="KW-0812">Transmembrane</keyword>
<proteinExistence type="predicted"/>
<dbReference type="InterPro" id="IPR000276">
    <property type="entry name" value="GPCR_Rhodpsn"/>
</dbReference>
<evidence type="ECO:0000256" key="2">
    <source>
        <dbReference type="ARBA" id="ARBA00022692"/>
    </source>
</evidence>
<dbReference type="InterPro" id="IPR017452">
    <property type="entry name" value="GPCR_Rhodpsn_7TM"/>
</dbReference>
<feature type="transmembrane region" description="Helical" evidence="5">
    <location>
        <begin position="189"/>
        <end position="211"/>
    </location>
</feature>
<protein>
    <recommendedName>
        <fullName evidence="6">G-protein coupled receptors family 1 profile domain-containing protein</fullName>
    </recommendedName>
</protein>
<evidence type="ECO:0000313" key="8">
    <source>
        <dbReference type="Proteomes" id="UP000494206"/>
    </source>
</evidence>
<evidence type="ECO:0000313" key="7">
    <source>
        <dbReference type="EMBL" id="CAB3400638.1"/>
    </source>
</evidence>
<organism evidence="7 8">
    <name type="scientific">Caenorhabditis bovis</name>
    <dbReference type="NCBI Taxonomy" id="2654633"/>
    <lineage>
        <taxon>Eukaryota</taxon>
        <taxon>Metazoa</taxon>
        <taxon>Ecdysozoa</taxon>
        <taxon>Nematoda</taxon>
        <taxon>Chromadorea</taxon>
        <taxon>Rhabditida</taxon>
        <taxon>Rhabditina</taxon>
        <taxon>Rhabditomorpha</taxon>
        <taxon>Rhabditoidea</taxon>
        <taxon>Rhabditidae</taxon>
        <taxon>Peloderinae</taxon>
        <taxon>Caenorhabditis</taxon>
    </lineage>
</organism>
<accession>A0A8S1EM98</accession>
<evidence type="ECO:0000256" key="5">
    <source>
        <dbReference type="SAM" id="Phobius"/>
    </source>
</evidence>
<dbReference type="OrthoDB" id="9894375at2759"/>
<keyword evidence="8" id="KW-1185">Reference proteome</keyword>
<sequence length="300" mass="33590">MNNTRSKMSAMLCENVDMLVTMSAITMTVLSGIALVVNSYLLYCSRYLRRPIGINLRLCVSLTASDALCAICYILTYLVNIFFNHFSNCASLLLEVFKLTTFTASVFTLLFLALTHYVGIVHPLYRNAITNRSVKCAITFSYAVPFALYLGIFSLFPGGLFAPEAFSFLDGEGCKGNQIYRNSAFRFSLVAPFIFFVCLLSALYMHILFHMHQLSRDPLLKNSKSKRNNRKLLTTIMLLAGSACIGWLPTSVNFVLPIFVQIDPNARLVLGIIAQTLHVSKLIADAFVYASRLVEIRYSM</sequence>
<reference evidence="7 8" key="1">
    <citation type="submission" date="2020-04" db="EMBL/GenBank/DDBJ databases">
        <authorList>
            <person name="Laetsch R D."/>
            <person name="Stevens L."/>
            <person name="Kumar S."/>
            <person name="Blaxter L. M."/>
        </authorList>
    </citation>
    <scope>NUCLEOTIDE SEQUENCE [LARGE SCALE GENOMIC DNA]</scope>
</reference>
<dbReference type="SUPFAM" id="SSF81321">
    <property type="entry name" value="Family A G protein-coupled receptor-like"/>
    <property type="match status" value="1"/>
</dbReference>
<dbReference type="Pfam" id="PF00001">
    <property type="entry name" value="7tm_1"/>
    <property type="match status" value="1"/>
</dbReference>
<comment type="subcellular location">
    <subcellularLocation>
        <location evidence="1">Membrane</location>
        <topology evidence="1">Multi-pass membrane protein</topology>
    </subcellularLocation>
</comment>